<evidence type="ECO:0008006" key="3">
    <source>
        <dbReference type="Google" id="ProtNLM"/>
    </source>
</evidence>
<sequence>MVFGLYIPFSRTPDFFDGLKTPATIHFKADSASHKLMPFADFSLNGQTSYSVSADYIFRSFKEGQKVQVIYENANPAEGAIYSWWGYWITWKELLFCIIGYIVLFQAAKSIVNQPAQEAMDELRDYEKKPKIRKSRYK</sequence>
<name>A0A1H3YMW9_9BACT</name>
<organism evidence="1 2">
    <name type="scientific">Arachidicoccus rhizosphaerae</name>
    <dbReference type="NCBI Taxonomy" id="551991"/>
    <lineage>
        <taxon>Bacteria</taxon>
        <taxon>Pseudomonadati</taxon>
        <taxon>Bacteroidota</taxon>
        <taxon>Chitinophagia</taxon>
        <taxon>Chitinophagales</taxon>
        <taxon>Chitinophagaceae</taxon>
        <taxon>Arachidicoccus</taxon>
    </lineage>
</organism>
<protein>
    <recommendedName>
        <fullName evidence="3">DUF3592 domain-containing protein</fullName>
    </recommendedName>
</protein>
<evidence type="ECO:0000313" key="1">
    <source>
        <dbReference type="EMBL" id="SEA12342.1"/>
    </source>
</evidence>
<dbReference type="EMBL" id="FNQY01000008">
    <property type="protein sequence ID" value="SEA12342.1"/>
    <property type="molecule type" value="Genomic_DNA"/>
</dbReference>
<reference evidence="1 2" key="1">
    <citation type="submission" date="2016-10" db="EMBL/GenBank/DDBJ databases">
        <authorList>
            <person name="de Groot N.N."/>
        </authorList>
    </citation>
    <scope>NUCLEOTIDE SEQUENCE [LARGE SCALE GENOMIC DNA]</scope>
    <source>
        <strain evidence="1 2">Vu-144</strain>
    </source>
</reference>
<dbReference type="STRING" id="551991.SAMN05192529_108156"/>
<gene>
    <name evidence="1" type="ORF">SAMN05192529_108156</name>
</gene>
<dbReference type="AlphaFoldDB" id="A0A1H3YMW9"/>
<proteinExistence type="predicted"/>
<evidence type="ECO:0000313" key="2">
    <source>
        <dbReference type="Proteomes" id="UP000199041"/>
    </source>
</evidence>
<keyword evidence="2" id="KW-1185">Reference proteome</keyword>
<accession>A0A1H3YMW9</accession>
<dbReference type="Proteomes" id="UP000199041">
    <property type="component" value="Unassembled WGS sequence"/>
</dbReference>